<protein>
    <submittedName>
        <fullName evidence="10">FAD_binding_7-domain-containing protein</fullName>
    </submittedName>
</protein>
<dbReference type="Proteomes" id="UP000016931">
    <property type="component" value="Unassembled WGS sequence"/>
</dbReference>
<feature type="compositionally biased region" description="Basic and acidic residues" evidence="8">
    <location>
        <begin position="33"/>
        <end position="42"/>
    </location>
</feature>
<dbReference type="InterPro" id="IPR014729">
    <property type="entry name" value="Rossmann-like_a/b/a_fold"/>
</dbReference>
<dbReference type="GO" id="GO:0071949">
    <property type="term" value="F:FAD binding"/>
    <property type="evidence" value="ECO:0007669"/>
    <property type="project" value="TreeGrafter"/>
</dbReference>
<dbReference type="Gene3D" id="1.25.40.80">
    <property type="match status" value="1"/>
</dbReference>
<evidence type="ECO:0000256" key="7">
    <source>
        <dbReference type="PIRSR" id="PIRSR602081-2"/>
    </source>
</evidence>
<dbReference type="OMA" id="YTVFTPY"/>
<reference evidence="10 11" key="1">
    <citation type="journal article" date="2012" name="PLoS Pathog.">
        <title>Diverse lifestyles and strategies of plant pathogenesis encoded in the genomes of eighteen Dothideomycetes fungi.</title>
        <authorList>
            <person name="Ohm R.A."/>
            <person name="Feau N."/>
            <person name="Henrissat B."/>
            <person name="Schoch C.L."/>
            <person name="Horwitz B.A."/>
            <person name="Barry K.W."/>
            <person name="Condon B.J."/>
            <person name="Copeland A.C."/>
            <person name="Dhillon B."/>
            <person name="Glaser F."/>
            <person name="Hesse C.N."/>
            <person name="Kosti I."/>
            <person name="LaButti K."/>
            <person name="Lindquist E.A."/>
            <person name="Lucas S."/>
            <person name="Salamov A.A."/>
            <person name="Bradshaw R.E."/>
            <person name="Ciuffetti L."/>
            <person name="Hamelin R.C."/>
            <person name="Kema G.H.J."/>
            <person name="Lawrence C."/>
            <person name="Scott J.A."/>
            <person name="Spatafora J.W."/>
            <person name="Turgeon B.G."/>
            <person name="de Wit P.J.G.M."/>
            <person name="Zhong S."/>
            <person name="Goodwin S.B."/>
            <person name="Grigoriev I.V."/>
        </authorList>
    </citation>
    <scope>NUCLEOTIDE SEQUENCE [LARGE SCALE GENOMIC DNA]</scope>
    <source>
        <strain evidence="10 11">SO2202</strain>
    </source>
</reference>
<comment type="cofactor">
    <cofactor evidence="6">
        <name>FAD</name>
        <dbReference type="ChEBI" id="CHEBI:57692"/>
    </cofactor>
    <text evidence="6">Binds 1 FAD per subunit.</text>
</comment>
<keyword evidence="3 6" id="KW-0285">Flavoprotein</keyword>
<dbReference type="GO" id="GO:0043153">
    <property type="term" value="P:entrainment of circadian clock by photoperiod"/>
    <property type="evidence" value="ECO:0007669"/>
    <property type="project" value="TreeGrafter"/>
</dbReference>
<dbReference type="SUPFAM" id="SSF48173">
    <property type="entry name" value="Cryptochrome/photolyase FAD-binding domain"/>
    <property type="match status" value="1"/>
</dbReference>
<evidence type="ECO:0000256" key="8">
    <source>
        <dbReference type="SAM" id="MobiDB-lite"/>
    </source>
</evidence>
<dbReference type="GO" id="GO:0006139">
    <property type="term" value="P:nucleobase-containing compound metabolic process"/>
    <property type="evidence" value="ECO:0007669"/>
    <property type="project" value="UniProtKB-ARBA"/>
</dbReference>
<feature type="binding site" evidence="6">
    <location>
        <begin position="349"/>
        <end position="353"/>
    </location>
    <ligand>
        <name>FAD</name>
        <dbReference type="ChEBI" id="CHEBI:57692"/>
    </ligand>
</feature>
<evidence type="ECO:0000256" key="4">
    <source>
        <dbReference type="ARBA" id="ARBA00022827"/>
    </source>
</evidence>
<evidence type="ECO:0000256" key="2">
    <source>
        <dbReference type="ARBA" id="ARBA00005862"/>
    </source>
</evidence>
<keyword evidence="5" id="KW-0157">Chromophore</keyword>
<evidence type="ECO:0000256" key="3">
    <source>
        <dbReference type="ARBA" id="ARBA00022630"/>
    </source>
</evidence>
<dbReference type="PANTHER" id="PTHR11455:SF18">
    <property type="entry name" value="SI:CH1073-390K14.1"/>
    <property type="match status" value="1"/>
</dbReference>
<dbReference type="GeneID" id="27906780"/>
<comment type="similarity">
    <text evidence="2">Belongs to the DNA photolyase class-1 family.</text>
</comment>
<dbReference type="PROSITE" id="PS00691">
    <property type="entry name" value="DNA_PHOTOLYASES_1_2"/>
    <property type="match status" value="1"/>
</dbReference>
<dbReference type="STRING" id="692275.M3DAF4"/>
<dbReference type="RefSeq" id="XP_016762970.1">
    <property type="nucleotide sequence ID" value="XM_016909643.1"/>
</dbReference>
<dbReference type="InterPro" id="IPR005101">
    <property type="entry name" value="Cryptochr/Photolyase_FAD-bd"/>
</dbReference>
<dbReference type="SUPFAM" id="SSF52425">
    <property type="entry name" value="Cryptochrome/photolyase, N-terminal domain"/>
    <property type="match status" value="1"/>
</dbReference>
<dbReference type="OrthoDB" id="435881at2759"/>
<dbReference type="InterPro" id="IPR036134">
    <property type="entry name" value="Crypto/Photolyase_FAD-like_sf"/>
</dbReference>
<feature type="compositionally biased region" description="Basic residues" evidence="8">
    <location>
        <begin position="1"/>
        <end position="11"/>
    </location>
</feature>
<dbReference type="GO" id="GO:0032922">
    <property type="term" value="P:circadian regulation of gene expression"/>
    <property type="evidence" value="ECO:0007669"/>
    <property type="project" value="TreeGrafter"/>
</dbReference>
<dbReference type="AlphaFoldDB" id="M3DAF4"/>
<dbReference type="InterPro" id="IPR002081">
    <property type="entry name" value="Cryptochrome/DNA_photolyase_1"/>
</dbReference>
<dbReference type="HOGENOM" id="CLU_010348_2_1_1"/>
<dbReference type="InterPro" id="IPR036155">
    <property type="entry name" value="Crypto/Photolyase_N_sf"/>
</dbReference>
<sequence length="603" mass="68674">MPRITSTKRRATSPVRPPSTTPAKKPRTSTTNEEEHGVNDIPIAERHGIIQRAFYPPEMSNQRCAQYNNNEIPRPIDLLHATLHSTQAARSKIAASETVVHWFKRDLRQSDNRALEAASKLARKHDAHLVCMFIVSPEDYQAHLTSAARVDFDLRTLDVLKKDLAEKNIPLYVHTVERRKDVVGHILGKMEDWKARYLFCNMEYEVDELRREVKLVKQALEKGMSVDVLHDDVVVAPGALKTGAGKQYSVYSPWYRSWMKHIREHPHLLKPSEPPQPNPSSAQQKFAHIFSSKIPSAPPNKVLSPEHQSRLASIFPAGEHEAQSRLDRFLSTKVRAYKDERNIPSAQSTSLLSVHFSAGTLSSRTAIRSAVSLHSSPEKPALDSGPEGIKTWISEIAWRDFYKHVLAHWPYVCMSKPFKYEYSDIEWEYNDDLFTKWKDGMTGFPIVDAAMRQCKHMSYIHNRCRMIVASFFAKDLLLDWRQGEIYFMEHLIDGDFASNNGGWGFSASTGVDPQPYFRIFNPLLQSEKFDPQGEYIRKWIPELRDVKGKAIHDPYGRGEGKVAEKNGYPRPMVDHSKARAKALERYKEGLGRGTANVGGGVHN</sequence>
<dbReference type="FunFam" id="1.10.579.10:FF:000003">
    <property type="entry name" value="Deoxyribodipyrimidine photo-lyase"/>
    <property type="match status" value="1"/>
</dbReference>
<feature type="site" description="Electron transfer via tryptophanyl radical" evidence="7">
    <location>
        <position position="503"/>
    </location>
</feature>
<proteinExistence type="inferred from homology"/>
<dbReference type="eggNOG" id="KOG0133">
    <property type="taxonomic scope" value="Eukaryota"/>
</dbReference>
<dbReference type="Pfam" id="PF03441">
    <property type="entry name" value="FAD_binding_7"/>
    <property type="match status" value="1"/>
</dbReference>
<evidence type="ECO:0000256" key="6">
    <source>
        <dbReference type="PIRSR" id="PIRSR602081-1"/>
    </source>
</evidence>
<evidence type="ECO:0000256" key="1">
    <source>
        <dbReference type="ARBA" id="ARBA00001932"/>
    </source>
</evidence>
<feature type="region of interest" description="Disordered" evidence="8">
    <location>
        <begin position="1"/>
        <end position="42"/>
    </location>
</feature>
<feature type="binding site" evidence="6">
    <location>
        <position position="337"/>
    </location>
    <ligand>
        <name>FAD</name>
        <dbReference type="ChEBI" id="CHEBI:57692"/>
    </ligand>
</feature>
<dbReference type="GO" id="GO:0003677">
    <property type="term" value="F:DNA binding"/>
    <property type="evidence" value="ECO:0007669"/>
    <property type="project" value="TreeGrafter"/>
</dbReference>
<dbReference type="PROSITE" id="PS51645">
    <property type="entry name" value="PHR_CRY_ALPHA_BETA"/>
    <property type="match status" value="1"/>
</dbReference>
<dbReference type="Pfam" id="PF00875">
    <property type="entry name" value="DNA_photolyase"/>
    <property type="match status" value="1"/>
</dbReference>
<dbReference type="EMBL" id="KB456262">
    <property type="protein sequence ID" value="EMF14849.1"/>
    <property type="molecule type" value="Genomic_DNA"/>
</dbReference>
<dbReference type="GO" id="GO:0005634">
    <property type="term" value="C:nucleus"/>
    <property type="evidence" value="ECO:0007669"/>
    <property type="project" value="TreeGrafter"/>
</dbReference>
<dbReference type="PANTHER" id="PTHR11455">
    <property type="entry name" value="CRYPTOCHROME"/>
    <property type="match status" value="1"/>
</dbReference>
<evidence type="ECO:0000313" key="10">
    <source>
        <dbReference type="EMBL" id="EMF14849.1"/>
    </source>
</evidence>
<evidence type="ECO:0000256" key="5">
    <source>
        <dbReference type="ARBA" id="ARBA00022991"/>
    </source>
</evidence>
<feature type="binding site" evidence="6">
    <location>
        <position position="392"/>
    </location>
    <ligand>
        <name>FAD</name>
        <dbReference type="ChEBI" id="CHEBI:57692"/>
    </ligand>
</feature>
<dbReference type="PRINTS" id="PR00147">
    <property type="entry name" value="DNAPHOTLYASE"/>
</dbReference>
<dbReference type="InterPro" id="IPR018394">
    <property type="entry name" value="DNA_photolyase_1_CS_C"/>
</dbReference>
<gene>
    <name evidence="10" type="ORF">SEPMUDRAFT_63581</name>
</gene>
<dbReference type="GO" id="GO:0005737">
    <property type="term" value="C:cytoplasm"/>
    <property type="evidence" value="ECO:0007669"/>
    <property type="project" value="TreeGrafter"/>
</dbReference>
<dbReference type="GO" id="GO:0006950">
    <property type="term" value="P:response to stress"/>
    <property type="evidence" value="ECO:0007669"/>
    <property type="project" value="UniProtKB-ARBA"/>
</dbReference>
<feature type="binding site" evidence="6">
    <location>
        <begin position="395"/>
        <end position="402"/>
    </location>
    <ligand>
        <name>FAD</name>
        <dbReference type="ChEBI" id="CHEBI:57692"/>
    </ligand>
</feature>
<keyword evidence="4 6" id="KW-0274">FAD</keyword>
<organism evidence="10 11">
    <name type="scientific">Sphaerulina musiva (strain SO2202)</name>
    <name type="common">Poplar stem canker fungus</name>
    <name type="synonym">Septoria musiva</name>
    <dbReference type="NCBI Taxonomy" id="692275"/>
    <lineage>
        <taxon>Eukaryota</taxon>
        <taxon>Fungi</taxon>
        <taxon>Dikarya</taxon>
        <taxon>Ascomycota</taxon>
        <taxon>Pezizomycotina</taxon>
        <taxon>Dothideomycetes</taxon>
        <taxon>Dothideomycetidae</taxon>
        <taxon>Mycosphaerellales</taxon>
        <taxon>Mycosphaerellaceae</taxon>
        <taxon>Sphaerulina</taxon>
    </lineage>
</organism>
<feature type="site" description="Electron transfer via tryptophanyl radical" evidence="7">
    <location>
        <position position="480"/>
    </location>
</feature>
<evidence type="ECO:0000259" key="9">
    <source>
        <dbReference type="PROSITE" id="PS51645"/>
    </source>
</evidence>
<dbReference type="InterPro" id="IPR006050">
    <property type="entry name" value="DNA_photolyase_N"/>
</dbReference>
<keyword evidence="11" id="KW-1185">Reference proteome</keyword>
<feature type="domain" description="Photolyase/cryptochrome alpha/beta" evidence="9">
    <location>
        <begin position="97"/>
        <end position="234"/>
    </location>
</feature>
<dbReference type="Gene3D" id="3.40.50.620">
    <property type="entry name" value="HUPs"/>
    <property type="match status" value="1"/>
</dbReference>
<accession>M3DAF4</accession>
<name>M3DAF4_SPHMS</name>
<feature type="site" description="Electron transfer via tryptophanyl radical" evidence="7">
    <location>
        <position position="427"/>
    </location>
</feature>
<dbReference type="Gene3D" id="1.10.579.10">
    <property type="entry name" value="DNA Cyclobutane Dipyrimidine Photolyase, subunit A, domain 3"/>
    <property type="match status" value="1"/>
</dbReference>
<dbReference type="GO" id="GO:0003904">
    <property type="term" value="F:deoxyribodipyrimidine photo-lyase activity"/>
    <property type="evidence" value="ECO:0007669"/>
    <property type="project" value="TreeGrafter"/>
</dbReference>
<feature type="binding site" evidence="6">
    <location>
        <begin position="493"/>
        <end position="495"/>
    </location>
    <ligand>
        <name>FAD</name>
        <dbReference type="ChEBI" id="CHEBI:57692"/>
    </ligand>
</feature>
<evidence type="ECO:0000313" key="11">
    <source>
        <dbReference type="Proteomes" id="UP000016931"/>
    </source>
</evidence>
<comment type="cofactor">
    <cofactor evidence="1">
        <name>(6R)-5,10-methylene-5,6,7,8-tetrahydrofolate</name>
        <dbReference type="ChEBI" id="CHEBI:15636"/>
    </cofactor>
</comment>